<evidence type="ECO:0000256" key="1">
    <source>
        <dbReference type="SAM" id="Phobius"/>
    </source>
</evidence>
<dbReference type="InterPro" id="IPR055943">
    <property type="entry name" value="DUF7521"/>
</dbReference>
<keyword evidence="3" id="KW-1185">Reference proteome</keyword>
<reference evidence="2 3" key="1">
    <citation type="journal article" date="2019" name="Int. J. Syst. Evol. Microbiol.">
        <title>The Global Catalogue of Microorganisms (GCM) 10K type strain sequencing project: providing services to taxonomists for standard genome sequencing and annotation.</title>
        <authorList>
            <consortium name="The Broad Institute Genomics Platform"/>
            <consortium name="The Broad Institute Genome Sequencing Center for Infectious Disease"/>
            <person name="Wu L."/>
            <person name="Ma J."/>
        </authorList>
    </citation>
    <scope>NUCLEOTIDE SEQUENCE [LARGE SCALE GENOMIC DNA]</scope>
    <source>
        <strain evidence="2 3">CGMCC 1.10593</strain>
    </source>
</reference>
<feature type="transmembrane region" description="Helical" evidence="1">
    <location>
        <begin position="67"/>
        <end position="89"/>
    </location>
</feature>
<keyword evidence="1" id="KW-1133">Transmembrane helix</keyword>
<proteinExistence type="predicted"/>
<dbReference type="AlphaFoldDB" id="A0ABD6D2M9"/>
<evidence type="ECO:0000313" key="3">
    <source>
        <dbReference type="Proteomes" id="UP001597052"/>
    </source>
</evidence>
<accession>A0ABD6D2M9</accession>
<comment type="caution">
    <text evidence="2">The sequence shown here is derived from an EMBL/GenBank/DDBJ whole genome shotgun (WGS) entry which is preliminary data.</text>
</comment>
<protein>
    <recommendedName>
        <fullName evidence="4">Major facilitator superfamily (MFS) profile domain-containing protein</fullName>
    </recommendedName>
</protein>
<dbReference type="RefSeq" id="WP_256397277.1">
    <property type="nucleotide sequence ID" value="NZ_JANHDJ010000007.1"/>
</dbReference>
<dbReference type="Pfam" id="PF24365">
    <property type="entry name" value="DUF7521"/>
    <property type="match status" value="1"/>
</dbReference>
<feature type="transmembrane region" description="Helical" evidence="1">
    <location>
        <begin position="6"/>
        <end position="26"/>
    </location>
</feature>
<sequence length="101" mass="10105">MNHYISMIVLANTVTTVAGGIIALLARRAFRRTQTGPLGLAAVGFGCIIGGAAGGTVGYLFSETLMVGLLIQSVSTAGGVILILCSLYAGPYSPAAAESTG</sequence>
<evidence type="ECO:0008006" key="4">
    <source>
        <dbReference type="Google" id="ProtNLM"/>
    </source>
</evidence>
<evidence type="ECO:0000313" key="2">
    <source>
        <dbReference type="EMBL" id="MFD1640271.1"/>
    </source>
</evidence>
<gene>
    <name evidence="2" type="ORF">ACFSBW_00090</name>
</gene>
<dbReference type="EMBL" id="JBHUDM010000001">
    <property type="protein sequence ID" value="MFD1640271.1"/>
    <property type="molecule type" value="Genomic_DNA"/>
</dbReference>
<name>A0ABD6D2M9_9EURY</name>
<keyword evidence="1" id="KW-0812">Transmembrane</keyword>
<keyword evidence="1" id="KW-0472">Membrane</keyword>
<feature type="transmembrane region" description="Helical" evidence="1">
    <location>
        <begin position="38"/>
        <end position="61"/>
    </location>
</feature>
<organism evidence="2 3">
    <name type="scientific">Halohasta litorea</name>
    <dbReference type="NCBI Taxonomy" id="869891"/>
    <lineage>
        <taxon>Archaea</taxon>
        <taxon>Methanobacteriati</taxon>
        <taxon>Methanobacteriota</taxon>
        <taxon>Stenosarchaea group</taxon>
        <taxon>Halobacteria</taxon>
        <taxon>Halobacteriales</taxon>
        <taxon>Haloferacaceae</taxon>
        <taxon>Halohasta</taxon>
    </lineage>
</organism>
<dbReference type="Proteomes" id="UP001597052">
    <property type="component" value="Unassembled WGS sequence"/>
</dbReference>